<dbReference type="PANTHER" id="PTHR43591">
    <property type="entry name" value="METHYLTRANSFERASE"/>
    <property type="match status" value="1"/>
</dbReference>
<dbReference type="EC" id="2.1.1.222" evidence="2"/>
<accession>A0A7K0BSK5</accession>
<dbReference type="GO" id="GO:0102208">
    <property type="term" value="F:2-polyprenyl-6-hydroxyphenol methylase activity"/>
    <property type="evidence" value="ECO:0007669"/>
    <property type="project" value="UniProtKB-EC"/>
</dbReference>
<dbReference type="PANTHER" id="PTHR43591:SF97">
    <property type="entry name" value="CLASS I SAM-DEPENDENT METHYLTRANSFERASE"/>
    <property type="match status" value="1"/>
</dbReference>
<organism evidence="2 3">
    <name type="scientific">Actinomadura macrotermitis</name>
    <dbReference type="NCBI Taxonomy" id="2585200"/>
    <lineage>
        <taxon>Bacteria</taxon>
        <taxon>Bacillati</taxon>
        <taxon>Actinomycetota</taxon>
        <taxon>Actinomycetes</taxon>
        <taxon>Streptosporangiales</taxon>
        <taxon>Thermomonosporaceae</taxon>
        <taxon>Actinomadura</taxon>
    </lineage>
</organism>
<keyword evidence="2" id="KW-0489">Methyltransferase</keyword>
<dbReference type="SUPFAM" id="SSF53335">
    <property type="entry name" value="S-adenosyl-L-methionine-dependent methyltransferases"/>
    <property type="match status" value="1"/>
</dbReference>
<dbReference type="AlphaFoldDB" id="A0A7K0BSK5"/>
<keyword evidence="3" id="KW-1185">Reference proteome</keyword>
<proteinExistence type="predicted"/>
<comment type="caution">
    <text evidence="2">The sequence shown here is derived from an EMBL/GenBank/DDBJ whole genome shotgun (WGS) entry which is preliminary data.</text>
</comment>
<dbReference type="EMBL" id="WEGH01000001">
    <property type="protein sequence ID" value="MQY04159.1"/>
    <property type="molecule type" value="Genomic_DNA"/>
</dbReference>
<dbReference type="Proteomes" id="UP000487268">
    <property type="component" value="Unassembled WGS sequence"/>
</dbReference>
<evidence type="ECO:0000313" key="3">
    <source>
        <dbReference type="Proteomes" id="UP000487268"/>
    </source>
</evidence>
<dbReference type="InterPro" id="IPR013216">
    <property type="entry name" value="Methyltransf_11"/>
</dbReference>
<dbReference type="Pfam" id="PF08241">
    <property type="entry name" value="Methyltransf_11"/>
    <property type="match status" value="1"/>
</dbReference>
<dbReference type="InterPro" id="IPR029063">
    <property type="entry name" value="SAM-dependent_MTases_sf"/>
</dbReference>
<dbReference type="CDD" id="cd02440">
    <property type="entry name" value="AdoMet_MTases"/>
    <property type="match status" value="1"/>
</dbReference>
<evidence type="ECO:0000259" key="1">
    <source>
        <dbReference type="Pfam" id="PF08241"/>
    </source>
</evidence>
<keyword evidence="2" id="KW-0830">Ubiquinone</keyword>
<gene>
    <name evidence="2" type="primary">ubiG_4</name>
    <name evidence="2" type="ORF">ACRB68_22100</name>
</gene>
<dbReference type="Gene3D" id="3.40.50.150">
    <property type="entry name" value="Vaccinia Virus protein VP39"/>
    <property type="match status" value="1"/>
</dbReference>
<protein>
    <submittedName>
        <fullName evidence="2">Ubiquinone biosynthesis O-methyltransferase</fullName>
        <ecNumber evidence="2">2.1.1.222</ecNumber>
    </submittedName>
</protein>
<dbReference type="GO" id="GO:0008757">
    <property type="term" value="F:S-adenosylmethionine-dependent methyltransferase activity"/>
    <property type="evidence" value="ECO:0007669"/>
    <property type="project" value="InterPro"/>
</dbReference>
<evidence type="ECO:0000313" key="2">
    <source>
        <dbReference type="EMBL" id="MQY04159.1"/>
    </source>
</evidence>
<reference evidence="2 3" key="1">
    <citation type="submission" date="2019-10" db="EMBL/GenBank/DDBJ databases">
        <title>Actinomadura rubteroloni sp. nov. and Actinomadura macrotermitis sp. nov., isolated from the gut of fungus growing-termite Macrotermes natalensis.</title>
        <authorList>
            <person name="Benndorf R."/>
            <person name="Martin K."/>
            <person name="Kuefner M."/>
            <person name="De Beer W."/>
            <person name="Kaster A.-K."/>
            <person name="Vollmers J."/>
            <person name="Poulsen M."/>
            <person name="Beemelmanns C."/>
        </authorList>
    </citation>
    <scope>NUCLEOTIDE SEQUENCE [LARGE SCALE GENOMIC DNA]</scope>
    <source>
        <strain evidence="2 3">RB68</strain>
    </source>
</reference>
<dbReference type="RefSeq" id="WP_194293247.1">
    <property type="nucleotide sequence ID" value="NZ_WEGH01000001.1"/>
</dbReference>
<dbReference type="GO" id="GO:0032259">
    <property type="term" value="P:methylation"/>
    <property type="evidence" value="ECO:0007669"/>
    <property type="project" value="UniProtKB-KW"/>
</dbReference>
<name>A0A7K0BSK5_9ACTN</name>
<keyword evidence="2" id="KW-0808">Transferase</keyword>
<feature type="domain" description="Methyltransferase type 11" evidence="1">
    <location>
        <begin position="56"/>
        <end position="150"/>
    </location>
</feature>
<sequence length="254" mass="28033">MNGETRAFAELTRERWEANAEYWVRVIRDGHDRYRTELTDRAVLDAIGPAKGLRVLDAGCGEGYLARELAAQGADVLGVDASQGLVDAARSLPAPGPGAVSFERASVDDVPAADAEFDLVVCNHVFSHLADPSYAIGEFGRVLKSGGRLVALTLHPCFYVEDAERGARQSVPASSYFGPRTVDQYFQVDGMTSPSMITSWMRPLEFYSGTLRDAGFVIADLREPHPTPEQMERDPWWREGFPSPLFLLLVAERR</sequence>